<evidence type="ECO:0000313" key="1">
    <source>
        <dbReference type="EMBL" id="KHJ92445.1"/>
    </source>
</evidence>
<protein>
    <submittedName>
        <fullName evidence="1">Uncharacterized protein</fullName>
    </submittedName>
</protein>
<reference evidence="1 2" key="1">
    <citation type="submission" date="2014-03" db="EMBL/GenBank/DDBJ databases">
        <title>Draft genome of the hookworm Oesophagostomum dentatum.</title>
        <authorList>
            <person name="Mitreva M."/>
        </authorList>
    </citation>
    <scope>NUCLEOTIDE SEQUENCE [LARGE SCALE GENOMIC DNA]</scope>
    <source>
        <strain evidence="1 2">OD-Hann</strain>
    </source>
</reference>
<feature type="non-terminal residue" evidence="1">
    <location>
        <position position="1"/>
    </location>
</feature>
<sequence>LIFFNIRFVNHINVLKRHSVGTKCSSTDGTREIGRLRTVPSDIRNFCSEGGLHNGSISKSENAANIGEIPRLRRTGFAAESCTVGNAEPARVMIIPSNIASLGADSGFRSGVFFFVS</sequence>
<keyword evidence="2" id="KW-1185">Reference proteome</keyword>
<dbReference type="AlphaFoldDB" id="A0A0B1TAP4"/>
<organism evidence="1 2">
    <name type="scientific">Oesophagostomum dentatum</name>
    <name type="common">Nodular worm</name>
    <dbReference type="NCBI Taxonomy" id="61180"/>
    <lineage>
        <taxon>Eukaryota</taxon>
        <taxon>Metazoa</taxon>
        <taxon>Ecdysozoa</taxon>
        <taxon>Nematoda</taxon>
        <taxon>Chromadorea</taxon>
        <taxon>Rhabditida</taxon>
        <taxon>Rhabditina</taxon>
        <taxon>Rhabditomorpha</taxon>
        <taxon>Strongyloidea</taxon>
        <taxon>Strongylidae</taxon>
        <taxon>Oesophagostomum</taxon>
    </lineage>
</organism>
<proteinExistence type="predicted"/>
<name>A0A0B1TAP4_OESDE</name>
<dbReference type="Proteomes" id="UP000053660">
    <property type="component" value="Unassembled WGS sequence"/>
</dbReference>
<evidence type="ECO:0000313" key="2">
    <source>
        <dbReference type="Proteomes" id="UP000053660"/>
    </source>
</evidence>
<accession>A0A0B1TAP4</accession>
<gene>
    <name evidence="1" type="ORF">OESDEN_07668</name>
</gene>
<dbReference type="EMBL" id="KN551350">
    <property type="protein sequence ID" value="KHJ92445.1"/>
    <property type="molecule type" value="Genomic_DNA"/>
</dbReference>